<dbReference type="EMBL" id="FXUG01000019">
    <property type="protein sequence ID" value="SMP75475.1"/>
    <property type="molecule type" value="Genomic_DNA"/>
</dbReference>
<evidence type="ECO:0000313" key="1">
    <source>
        <dbReference type="EMBL" id="SMP75475.1"/>
    </source>
</evidence>
<keyword evidence="2" id="KW-1185">Reference proteome</keyword>
<dbReference type="Gene3D" id="3.40.50.1820">
    <property type="entry name" value="alpha/beta hydrolase"/>
    <property type="match status" value="1"/>
</dbReference>
<name>A0ABY1QR41_9BACT</name>
<evidence type="ECO:0008006" key="3">
    <source>
        <dbReference type="Google" id="ProtNLM"/>
    </source>
</evidence>
<evidence type="ECO:0000313" key="2">
    <source>
        <dbReference type="Proteomes" id="UP001158067"/>
    </source>
</evidence>
<organism evidence="1 2">
    <name type="scientific">Neorhodopirellula lusitana</name>
    <dbReference type="NCBI Taxonomy" id="445327"/>
    <lineage>
        <taxon>Bacteria</taxon>
        <taxon>Pseudomonadati</taxon>
        <taxon>Planctomycetota</taxon>
        <taxon>Planctomycetia</taxon>
        <taxon>Pirellulales</taxon>
        <taxon>Pirellulaceae</taxon>
        <taxon>Neorhodopirellula</taxon>
    </lineage>
</organism>
<sequence length="154" mass="17085">MRDTRESVQRLGKLIRPEGLDDSVGIVSHSFGDWVSRQAIANTPDHCVRQLVSVTPGLKLGLITAGLHMATLGCIPELNILSDPDSAFLNLDLDDRLPLDNRVRRTVIWSRIDECVRKVSLEAVPSIEVLDVWATHLTAVLQPNVMRMIAARLT</sequence>
<proteinExistence type="predicted"/>
<protein>
    <recommendedName>
        <fullName evidence="3">Alpha/beta hydrolase</fullName>
    </recommendedName>
</protein>
<dbReference type="Proteomes" id="UP001158067">
    <property type="component" value="Unassembled WGS sequence"/>
</dbReference>
<accession>A0ABY1QR41</accession>
<dbReference type="SUPFAM" id="SSF53474">
    <property type="entry name" value="alpha/beta-Hydrolases"/>
    <property type="match status" value="1"/>
</dbReference>
<reference evidence="1 2" key="1">
    <citation type="submission" date="2017-05" db="EMBL/GenBank/DDBJ databases">
        <authorList>
            <person name="Varghese N."/>
            <person name="Submissions S."/>
        </authorList>
    </citation>
    <scope>NUCLEOTIDE SEQUENCE [LARGE SCALE GENOMIC DNA]</scope>
    <source>
        <strain evidence="1 2">DSM 25457</strain>
    </source>
</reference>
<comment type="caution">
    <text evidence="1">The sequence shown here is derived from an EMBL/GenBank/DDBJ whole genome shotgun (WGS) entry which is preliminary data.</text>
</comment>
<dbReference type="InterPro" id="IPR029058">
    <property type="entry name" value="AB_hydrolase_fold"/>
</dbReference>
<gene>
    <name evidence="1" type="ORF">SAMN06265222_11945</name>
</gene>